<dbReference type="InterPro" id="IPR009091">
    <property type="entry name" value="RCC1/BLIP-II"/>
</dbReference>
<dbReference type="PROSITE" id="PS00626">
    <property type="entry name" value="RCC1_2"/>
    <property type="match status" value="4"/>
</dbReference>
<evidence type="ECO:0000313" key="5">
    <source>
        <dbReference type="EMBL" id="GBG84816.1"/>
    </source>
</evidence>
<dbReference type="Pfam" id="PF00415">
    <property type="entry name" value="RCC1"/>
    <property type="match status" value="1"/>
</dbReference>
<sequence length="962" mass="103286">MFGAAAYSWGAGTNGQLGTGKFVDASRPQYIEALRGRRIRDMACGGSHGVAAVGAENDDGEVLTWGWGQGGALGHGNSMNQGLPKRVSALRGISICQVAAGWNHTAFVAEAGDLFTCGDGSYGQLGLSDYSQRKYPARVDGLSNVHVIAVACGLRHTIVLAEREAGGDDGTASTRGSMVQKRRETVVYAFGSSKRGQLGIGRSAMGDEIRRVSTGSVRFGSMDRSSTWGKDENEQRRRSEETLTTSMDGQGRIWRRGMPAKGRSPLDIKSAARARGRVADPEQVGTFGGKRIHMIAAGGDHSAAVTANGELHLWGKGFNDSEDLPSPVRFGKGVRWHQVALGWNHGVALSEQGHVWTWGRNTYGQLGVPPINKGEESGSGDRQAASDDLWSVVIKSPPPNSLPKPGSGISSPEKRRESASYGVRESSSQRNTASPSIALSLSPQSDRRSLTTNPAATPKPDPPSTSPGTAPAKERPSTSPSPSVSTGLGVHSGGEAPAQLGSRTGLASRESTMQRRRSVSAIGARIILDHRENQVVERLSRPTGNRRRSRTLSPPPASFQMPSRSQQYSAKTLSPSSTVQGRGGADKYRAQSLSAVSPDTGWPSTSAKFSPYAWRPFRFITSLDGNVGSRSAREGMRGAKWSLSIAETPRSVSLEQQDMSSIDSRLLSPNARQGGRRFTMPLTTSLSPFRMPLTPPSVPINTLAKLESSDSVSGGDARGQFNLSTITSTSESSPPAPSGVKQVNPGLVRGRSPMRSAADGQPAEIIPSQSAVNTVDLTRLVFRDINPAEQALQSTDGHPQSPNQPRKPTRRASTGNWWEWTEMLSPNILQTDTTSEMVRVRGPLDTRKVIEIGAGSEHTVAIAERGLVFTWGWGEHGQLGCGDQENRTAPSESGSDPTWRGRLRKWFHRSILANAARHAFLISRTRLMRTQLSSNRTAPFEVLRFLHLLNATLSCHGDAVRQ</sequence>
<keyword evidence="6" id="KW-1185">Reference proteome</keyword>
<evidence type="ECO:0000256" key="2">
    <source>
        <dbReference type="PROSITE-ProRule" id="PRU00235"/>
    </source>
</evidence>
<feature type="repeat" description="RCC1" evidence="2">
    <location>
        <begin position="60"/>
        <end position="111"/>
    </location>
</feature>
<evidence type="ECO:0000256" key="3">
    <source>
        <dbReference type="SAM" id="MobiDB-lite"/>
    </source>
</evidence>
<dbReference type="Gramene" id="GBG84816">
    <property type="protein sequence ID" value="GBG84816"/>
    <property type="gene ID" value="CBR_g39192"/>
</dbReference>
<feature type="compositionally biased region" description="Polar residues" evidence="3">
    <location>
        <begin position="791"/>
        <end position="813"/>
    </location>
</feature>
<reference evidence="5 6" key="1">
    <citation type="journal article" date="2018" name="Cell">
        <title>The Chara Genome: Secondary Complexity and Implications for Plant Terrestrialization.</title>
        <authorList>
            <person name="Nishiyama T."/>
            <person name="Sakayama H."/>
            <person name="Vries J.D."/>
            <person name="Buschmann H."/>
            <person name="Saint-Marcoux D."/>
            <person name="Ullrich K.K."/>
            <person name="Haas F.B."/>
            <person name="Vanderstraeten L."/>
            <person name="Becker D."/>
            <person name="Lang D."/>
            <person name="Vosolsobe S."/>
            <person name="Rombauts S."/>
            <person name="Wilhelmsson P.K.I."/>
            <person name="Janitza P."/>
            <person name="Kern R."/>
            <person name="Heyl A."/>
            <person name="Rumpler F."/>
            <person name="Villalobos L.I.A.C."/>
            <person name="Clay J.M."/>
            <person name="Skokan R."/>
            <person name="Toyoda A."/>
            <person name="Suzuki Y."/>
            <person name="Kagoshima H."/>
            <person name="Schijlen E."/>
            <person name="Tajeshwar N."/>
            <person name="Catarino B."/>
            <person name="Hetherington A.J."/>
            <person name="Saltykova A."/>
            <person name="Bonnot C."/>
            <person name="Breuninger H."/>
            <person name="Symeonidi A."/>
            <person name="Radhakrishnan G.V."/>
            <person name="Van Nieuwerburgh F."/>
            <person name="Deforce D."/>
            <person name="Chang C."/>
            <person name="Karol K.G."/>
            <person name="Hedrich R."/>
            <person name="Ulvskov P."/>
            <person name="Glockner G."/>
            <person name="Delwiche C.F."/>
            <person name="Petrasek J."/>
            <person name="Van de Peer Y."/>
            <person name="Friml J."/>
            <person name="Beilby M."/>
            <person name="Dolan L."/>
            <person name="Kohara Y."/>
            <person name="Sugano S."/>
            <person name="Fujiyama A."/>
            <person name="Delaux P.-M."/>
            <person name="Quint M."/>
            <person name="TheiBen G."/>
            <person name="Hagemann M."/>
            <person name="Harholt J."/>
            <person name="Dunand C."/>
            <person name="Zachgo S."/>
            <person name="Langdale J."/>
            <person name="Maumus F."/>
            <person name="Straeten D.V.D."/>
            <person name="Gould S.B."/>
            <person name="Rensing S.A."/>
        </authorList>
    </citation>
    <scope>NUCLEOTIDE SEQUENCE [LARGE SCALE GENOMIC DNA]</scope>
    <source>
        <strain evidence="5 6">S276</strain>
    </source>
</reference>
<evidence type="ECO:0000256" key="1">
    <source>
        <dbReference type="ARBA" id="ARBA00022737"/>
    </source>
</evidence>
<dbReference type="InterPro" id="IPR058923">
    <property type="entry name" value="RCC1-like_dom"/>
</dbReference>
<organism evidence="5 6">
    <name type="scientific">Chara braunii</name>
    <name type="common">Braun's stonewort</name>
    <dbReference type="NCBI Taxonomy" id="69332"/>
    <lineage>
        <taxon>Eukaryota</taxon>
        <taxon>Viridiplantae</taxon>
        <taxon>Streptophyta</taxon>
        <taxon>Charophyceae</taxon>
        <taxon>Charales</taxon>
        <taxon>Characeae</taxon>
        <taxon>Chara</taxon>
    </lineage>
</organism>
<proteinExistence type="predicted"/>
<feature type="compositionally biased region" description="Polar residues" evidence="3">
    <location>
        <begin position="560"/>
        <end position="580"/>
    </location>
</feature>
<dbReference type="PROSITE" id="PS50012">
    <property type="entry name" value="RCC1_3"/>
    <property type="match status" value="6"/>
</dbReference>
<feature type="repeat" description="RCC1" evidence="2">
    <location>
        <begin position="4"/>
        <end position="55"/>
    </location>
</feature>
<dbReference type="PANTHER" id="PTHR22870:SF408">
    <property type="entry name" value="OS09G0560450 PROTEIN"/>
    <property type="match status" value="1"/>
</dbReference>
<dbReference type="PANTHER" id="PTHR22870">
    <property type="entry name" value="REGULATOR OF CHROMOSOME CONDENSATION"/>
    <property type="match status" value="1"/>
</dbReference>
<feature type="compositionally biased region" description="Polar residues" evidence="3">
    <location>
        <begin position="425"/>
        <end position="455"/>
    </location>
</feature>
<dbReference type="PRINTS" id="PR00633">
    <property type="entry name" value="RCCNDNSATION"/>
</dbReference>
<dbReference type="InterPro" id="IPR000408">
    <property type="entry name" value="Reg_chr_condens"/>
</dbReference>
<dbReference type="STRING" id="69332.A0A388LR59"/>
<dbReference type="EMBL" id="BFEA01000492">
    <property type="protein sequence ID" value="GBG84816.1"/>
    <property type="molecule type" value="Genomic_DNA"/>
</dbReference>
<feature type="region of interest" description="Disordered" evidence="3">
    <location>
        <begin position="220"/>
        <end position="243"/>
    </location>
</feature>
<feature type="domain" description="RCC1-like" evidence="4">
    <location>
        <begin position="6"/>
        <end position="374"/>
    </location>
</feature>
<feature type="repeat" description="RCC1" evidence="2">
    <location>
        <begin position="866"/>
        <end position="925"/>
    </location>
</feature>
<evidence type="ECO:0000259" key="4">
    <source>
        <dbReference type="Pfam" id="PF25390"/>
    </source>
</evidence>
<dbReference type="Pfam" id="PF25390">
    <property type="entry name" value="WD40_RLD"/>
    <property type="match status" value="1"/>
</dbReference>
<feature type="region of interest" description="Disordered" evidence="3">
    <location>
        <begin position="790"/>
        <end position="813"/>
    </location>
</feature>
<feature type="compositionally biased region" description="Basic and acidic residues" evidence="3">
    <location>
        <begin position="229"/>
        <end position="241"/>
    </location>
</feature>
<dbReference type="AlphaFoldDB" id="A0A388LR59"/>
<feature type="compositionally biased region" description="Low complexity" evidence="3">
    <location>
        <begin position="477"/>
        <end position="486"/>
    </location>
</feature>
<dbReference type="SUPFAM" id="SSF50985">
    <property type="entry name" value="RCC1/BLIP-II"/>
    <property type="match status" value="3"/>
</dbReference>
<keyword evidence="1" id="KW-0677">Repeat</keyword>
<feature type="region of interest" description="Disordered" evidence="3">
    <location>
        <begin position="537"/>
        <end position="586"/>
    </location>
</feature>
<dbReference type="Gene3D" id="2.130.10.30">
    <property type="entry name" value="Regulator of chromosome condensation 1/beta-lactamase-inhibitor protein II"/>
    <property type="match status" value="3"/>
</dbReference>
<feature type="region of interest" description="Disordered" evidence="3">
    <location>
        <begin position="726"/>
        <end position="764"/>
    </location>
</feature>
<name>A0A388LR59_CHABU</name>
<comment type="caution">
    <text evidence="5">The sequence shown here is derived from an EMBL/GenBank/DDBJ whole genome shotgun (WGS) entry which is preliminary data.</text>
</comment>
<feature type="region of interest" description="Disordered" evidence="3">
    <location>
        <begin position="393"/>
        <end position="518"/>
    </location>
</feature>
<dbReference type="OrthoDB" id="70707at2759"/>
<gene>
    <name evidence="5" type="ORF">CBR_g39192</name>
</gene>
<dbReference type="Proteomes" id="UP000265515">
    <property type="component" value="Unassembled WGS sequence"/>
</dbReference>
<dbReference type="InterPro" id="IPR051210">
    <property type="entry name" value="Ub_ligase/GEF_domain"/>
</dbReference>
<feature type="repeat" description="RCC1" evidence="2">
    <location>
        <begin position="112"/>
        <end position="163"/>
    </location>
</feature>
<evidence type="ECO:0000313" key="6">
    <source>
        <dbReference type="Proteomes" id="UP000265515"/>
    </source>
</evidence>
<feature type="repeat" description="RCC1" evidence="2">
    <location>
        <begin position="251"/>
        <end position="308"/>
    </location>
</feature>
<accession>A0A388LR59</accession>
<protein>
    <recommendedName>
        <fullName evidence="4">RCC1-like domain-containing protein</fullName>
    </recommendedName>
</protein>
<feature type="repeat" description="RCC1" evidence="2">
    <location>
        <begin position="353"/>
        <end position="397"/>
    </location>
</feature>